<dbReference type="Pfam" id="PF00250">
    <property type="entry name" value="Forkhead"/>
    <property type="match status" value="1"/>
</dbReference>
<evidence type="ECO:0000259" key="5">
    <source>
        <dbReference type="PROSITE" id="PS50039"/>
    </source>
</evidence>
<dbReference type="SMART" id="SM00339">
    <property type="entry name" value="FH"/>
    <property type="match status" value="1"/>
</dbReference>
<dbReference type="InterPro" id="IPR030456">
    <property type="entry name" value="TF_fork_head_CS_2"/>
</dbReference>
<reference evidence="6" key="1">
    <citation type="submission" date="2016-04" db="EMBL/GenBank/DDBJ databases">
        <authorList>
            <person name="Evans L.H."/>
            <person name="Alamgir A."/>
            <person name="Owens N."/>
            <person name="Weber N.D."/>
            <person name="Virtaneva K."/>
            <person name="Barbian K."/>
            <person name="Babar A."/>
            <person name="Rosenke K."/>
        </authorList>
    </citation>
    <scope>NUCLEOTIDE SEQUENCE [LARGE SCALE GENOMIC DNA]</scope>
    <source>
        <strain evidence="6">CBS 101.48</strain>
    </source>
</reference>
<feature type="DNA-binding region" description="Fork-head" evidence="3">
    <location>
        <begin position="127"/>
        <end position="229"/>
    </location>
</feature>
<dbReference type="InterPro" id="IPR001766">
    <property type="entry name" value="Fork_head_dom"/>
</dbReference>
<dbReference type="InterPro" id="IPR036390">
    <property type="entry name" value="WH_DNA-bd_sf"/>
</dbReference>
<proteinExistence type="predicted"/>
<dbReference type="InterPro" id="IPR050211">
    <property type="entry name" value="FOX_domain-containing"/>
</dbReference>
<name>A0A163KA77_ABSGL</name>
<dbReference type="PRINTS" id="PR00053">
    <property type="entry name" value="FORKHEAD"/>
</dbReference>
<dbReference type="PROSITE" id="PS00657">
    <property type="entry name" value="FORK_HEAD_1"/>
    <property type="match status" value="1"/>
</dbReference>
<feature type="compositionally biased region" description="Polar residues" evidence="4">
    <location>
        <begin position="311"/>
        <end position="321"/>
    </location>
</feature>
<dbReference type="AlphaFoldDB" id="A0A163KA77"/>
<keyword evidence="2 3" id="KW-0539">Nucleus</keyword>
<feature type="domain" description="Fork-head" evidence="5">
    <location>
        <begin position="127"/>
        <end position="229"/>
    </location>
</feature>
<evidence type="ECO:0000256" key="3">
    <source>
        <dbReference type="PROSITE-ProRule" id="PRU00089"/>
    </source>
</evidence>
<dbReference type="PANTHER" id="PTHR11829">
    <property type="entry name" value="FORKHEAD BOX PROTEIN"/>
    <property type="match status" value="1"/>
</dbReference>
<dbReference type="SUPFAM" id="SSF46785">
    <property type="entry name" value="Winged helix' DNA-binding domain"/>
    <property type="match status" value="1"/>
</dbReference>
<dbReference type="FunFam" id="1.10.10.10:FF:000135">
    <property type="entry name" value="forkhead box protein G1"/>
    <property type="match status" value="1"/>
</dbReference>
<dbReference type="GO" id="GO:0000981">
    <property type="term" value="F:DNA-binding transcription factor activity, RNA polymerase II-specific"/>
    <property type="evidence" value="ECO:0007669"/>
    <property type="project" value="TreeGrafter"/>
</dbReference>
<dbReference type="OrthoDB" id="5954824at2759"/>
<dbReference type="InParanoid" id="A0A163KA77"/>
<dbReference type="GO" id="GO:0005634">
    <property type="term" value="C:nucleus"/>
    <property type="evidence" value="ECO:0007669"/>
    <property type="project" value="UniProtKB-SubCell"/>
</dbReference>
<dbReference type="Proteomes" id="UP000078561">
    <property type="component" value="Unassembled WGS sequence"/>
</dbReference>
<dbReference type="InterPro" id="IPR036388">
    <property type="entry name" value="WH-like_DNA-bd_sf"/>
</dbReference>
<dbReference type="EMBL" id="LT555008">
    <property type="protein sequence ID" value="SAM09296.1"/>
    <property type="molecule type" value="Genomic_DNA"/>
</dbReference>
<feature type="compositionally biased region" description="Low complexity" evidence="4">
    <location>
        <begin position="56"/>
        <end position="71"/>
    </location>
</feature>
<dbReference type="CDD" id="cd00059">
    <property type="entry name" value="FH_FOX"/>
    <property type="match status" value="1"/>
</dbReference>
<accession>A0A163KA77</accession>
<dbReference type="STRING" id="4829.A0A163KA77"/>
<gene>
    <name evidence="6" type="primary">ABSGL_14972.1 scaffold 15162</name>
</gene>
<organism evidence="6">
    <name type="scientific">Absidia glauca</name>
    <name type="common">Pin mould</name>
    <dbReference type="NCBI Taxonomy" id="4829"/>
    <lineage>
        <taxon>Eukaryota</taxon>
        <taxon>Fungi</taxon>
        <taxon>Fungi incertae sedis</taxon>
        <taxon>Mucoromycota</taxon>
        <taxon>Mucoromycotina</taxon>
        <taxon>Mucoromycetes</taxon>
        <taxon>Mucorales</taxon>
        <taxon>Cunninghamellaceae</taxon>
        <taxon>Absidia</taxon>
    </lineage>
</organism>
<dbReference type="GO" id="GO:0000978">
    <property type="term" value="F:RNA polymerase II cis-regulatory region sequence-specific DNA binding"/>
    <property type="evidence" value="ECO:0007669"/>
    <property type="project" value="TreeGrafter"/>
</dbReference>
<sequence length="597" mass="66873">MNASPTTLLTKALTQPVTTQQALVNMGLLSSFSINTTNADSDKPYTLSHKLTCTPSSSSSSSSSMSTTQSSIKASRRKPAELKFKMESMGAHPEQDDDLDMCPARTRANWPRTALIPWWQPSQPQDKPPYSYATLIAYAILISQDGRLLLSDIYRWISETYPYYLLDKRGWQNSIRHNLSLNKKWFVKVDRRPTQANPGKGCYWTLVPGTEEMFIENITEAGGHNRKHHDVGLTAELSMGHRNNLLARYQQQQQQQQQSGSSMNRPETSQSLSSSANNDKLSTVPPKSCKSSAPLPTPWMGPMYSTFRMTSTTMESVSQETSLKKQKRNSTPLATAPSKRPKLDGTLDPTNEGDDDEYMDTRSDCDSGVDVSNEPLDDKKNTNTGVSGDFTMVAHDDLDLYNVLDHFLDQLPLPETQMDSLKHNEELHLPYDHYQPAHDFDLYAAAAQQQPTQFFPTHPADLDPVLGYPSCNYYSTNGFYCDEANPMFPTLLTSCFDPSSSVTATNAMLINDNAPAYFDTPQQPILSYPQQDKAPLVIHLNGGCMMDLEEEIADTYLKFEEDDAVLDTLTTMEGNPMVPTNVDYHPQDYAFMPSQYV</sequence>
<feature type="region of interest" description="Disordered" evidence="4">
    <location>
        <begin position="311"/>
        <end position="383"/>
    </location>
</feature>
<evidence type="ECO:0000256" key="2">
    <source>
        <dbReference type="ARBA" id="ARBA00023242"/>
    </source>
</evidence>
<feature type="region of interest" description="Disordered" evidence="4">
    <location>
        <begin position="248"/>
        <end position="299"/>
    </location>
</feature>
<feature type="region of interest" description="Disordered" evidence="4">
    <location>
        <begin position="51"/>
        <end position="78"/>
    </location>
</feature>
<evidence type="ECO:0000256" key="1">
    <source>
        <dbReference type="ARBA" id="ARBA00023125"/>
    </source>
</evidence>
<feature type="compositionally biased region" description="Polar residues" evidence="4">
    <location>
        <begin position="259"/>
        <end position="281"/>
    </location>
</feature>
<dbReference type="InterPro" id="IPR018122">
    <property type="entry name" value="TF_fork_head_CS_1"/>
</dbReference>
<keyword evidence="7" id="KW-1185">Reference proteome</keyword>
<dbReference type="PANTHER" id="PTHR11829:SF343">
    <property type="entry name" value="FORK-HEAD DOMAIN-CONTAINING PROTEIN"/>
    <property type="match status" value="1"/>
</dbReference>
<evidence type="ECO:0000313" key="7">
    <source>
        <dbReference type="Proteomes" id="UP000078561"/>
    </source>
</evidence>
<evidence type="ECO:0000313" key="6">
    <source>
        <dbReference type="EMBL" id="SAM09296.1"/>
    </source>
</evidence>
<evidence type="ECO:0000256" key="4">
    <source>
        <dbReference type="SAM" id="MobiDB-lite"/>
    </source>
</evidence>
<dbReference type="PROSITE" id="PS00658">
    <property type="entry name" value="FORK_HEAD_2"/>
    <property type="match status" value="1"/>
</dbReference>
<comment type="subcellular location">
    <subcellularLocation>
        <location evidence="3">Nucleus</location>
    </subcellularLocation>
</comment>
<dbReference type="PROSITE" id="PS50039">
    <property type="entry name" value="FORK_HEAD_3"/>
    <property type="match status" value="1"/>
</dbReference>
<protein>
    <recommendedName>
        <fullName evidence="5">Fork-head domain-containing protein</fullName>
    </recommendedName>
</protein>
<dbReference type="Gene3D" id="1.10.10.10">
    <property type="entry name" value="Winged helix-like DNA-binding domain superfamily/Winged helix DNA-binding domain"/>
    <property type="match status" value="1"/>
</dbReference>
<keyword evidence="1 3" id="KW-0238">DNA-binding</keyword>